<organism evidence="1">
    <name type="scientific">Octopus bimaculoides</name>
    <name type="common">California two-spotted octopus</name>
    <dbReference type="NCBI Taxonomy" id="37653"/>
    <lineage>
        <taxon>Eukaryota</taxon>
        <taxon>Metazoa</taxon>
        <taxon>Spiralia</taxon>
        <taxon>Lophotrochozoa</taxon>
        <taxon>Mollusca</taxon>
        <taxon>Cephalopoda</taxon>
        <taxon>Coleoidea</taxon>
        <taxon>Octopodiformes</taxon>
        <taxon>Octopoda</taxon>
        <taxon>Incirrata</taxon>
        <taxon>Octopodidae</taxon>
        <taxon>Octopus</taxon>
    </lineage>
</organism>
<reference evidence="1" key="1">
    <citation type="submission" date="2015-07" db="EMBL/GenBank/DDBJ databases">
        <title>MeaNS - Measles Nucleotide Surveillance Program.</title>
        <authorList>
            <person name="Tran T."/>
            <person name="Druce J."/>
        </authorList>
    </citation>
    <scope>NUCLEOTIDE SEQUENCE</scope>
    <source>
        <strain evidence="1">UCB-OBI-ISO-001</strain>
        <tissue evidence="1">Gonad</tissue>
    </source>
</reference>
<gene>
    <name evidence="1" type="ORF">OCBIM_22002732mg</name>
</gene>
<sequence length="62" mass="7405">MEDYRFRLSAYSLHCFVSIWSKLKADILVMYCFASARFPGSSQEYCCFFHRMRQCFANLKSI</sequence>
<evidence type="ECO:0000313" key="1">
    <source>
        <dbReference type="EMBL" id="KOF94112.1"/>
    </source>
</evidence>
<dbReference type="EMBL" id="KQ417030">
    <property type="protein sequence ID" value="KOF94112.1"/>
    <property type="molecule type" value="Genomic_DNA"/>
</dbReference>
<dbReference type="AlphaFoldDB" id="A0A0L8HY20"/>
<protein>
    <submittedName>
        <fullName evidence="1">Uncharacterized protein</fullName>
    </submittedName>
</protein>
<name>A0A0L8HY20_OCTBM</name>
<proteinExistence type="predicted"/>
<accession>A0A0L8HY20</accession>